<gene>
    <name evidence="1" type="ORF">Dbus_chr2Lg1461</name>
</gene>
<dbReference type="EMBL" id="CP012523">
    <property type="protein sequence ID" value="ALC39376.1"/>
    <property type="molecule type" value="Genomic_DNA"/>
</dbReference>
<dbReference type="AlphaFoldDB" id="A0A0M4EAG4"/>
<keyword evidence="2" id="KW-1185">Reference proteome</keyword>
<name>A0A0M4EAG4_DROBS</name>
<dbReference type="OMA" id="FKCNRGS"/>
<accession>A0A0M4EAG4</accession>
<evidence type="ECO:0000313" key="2">
    <source>
        <dbReference type="Proteomes" id="UP000494163"/>
    </source>
</evidence>
<proteinExistence type="predicted"/>
<protein>
    <submittedName>
        <fullName evidence="1">CG14947</fullName>
    </submittedName>
</protein>
<dbReference type="Proteomes" id="UP000494163">
    <property type="component" value="Chromosome 2L"/>
</dbReference>
<dbReference type="OrthoDB" id="8007260at2759"/>
<sequence length="282" mass="32736">MALMPQPRYPCNAKLFAKILEQRTGLNWQPMINRNVSRIAIKEQLAQGKGDLVKCWRQSESFVKLQDDYRIYEQSVDLQAFFGERQHCDKVSDVCLLNDHFMLVKMLTQPSEQQLAQTMTSKLPRCFKCHRGSRVSPLREEHEETRSWSARNLDEVETFDTTTRIQTERPVIVQQPQPQSQQHVATTSVAQQPLQLDTLKPLPLSLPDNNNTASIGRSPFYWFLWPFRRRYGQAKPQPAAVHKTYFVSWNKPPNTLWHGFGVERDAPVKAKLGLRRCRSAVF</sequence>
<evidence type="ECO:0000313" key="1">
    <source>
        <dbReference type="EMBL" id="ALC39376.1"/>
    </source>
</evidence>
<organism evidence="1 2">
    <name type="scientific">Drosophila busckii</name>
    <name type="common">Fruit fly</name>
    <dbReference type="NCBI Taxonomy" id="30019"/>
    <lineage>
        <taxon>Eukaryota</taxon>
        <taxon>Metazoa</taxon>
        <taxon>Ecdysozoa</taxon>
        <taxon>Arthropoda</taxon>
        <taxon>Hexapoda</taxon>
        <taxon>Insecta</taxon>
        <taxon>Pterygota</taxon>
        <taxon>Neoptera</taxon>
        <taxon>Endopterygota</taxon>
        <taxon>Diptera</taxon>
        <taxon>Brachycera</taxon>
        <taxon>Muscomorpha</taxon>
        <taxon>Ephydroidea</taxon>
        <taxon>Drosophilidae</taxon>
        <taxon>Drosophila</taxon>
    </lineage>
</organism>
<reference evidence="1 2" key="1">
    <citation type="submission" date="2015-08" db="EMBL/GenBank/DDBJ databases">
        <title>Ancestral chromatin configuration constrains chromatin evolution on differentiating sex chromosomes in Drosophila.</title>
        <authorList>
            <person name="Zhou Q."/>
            <person name="Bachtrog D."/>
        </authorList>
    </citation>
    <scope>NUCLEOTIDE SEQUENCE [LARGE SCALE GENOMIC DNA]</scope>
    <source>
        <tissue evidence="1">Whole larvae</tissue>
    </source>
</reference>